<proteinExistence type="predicted"/>
<organism evidence="1">
    <name type="scientific">bioreactor metagenome</name>
    <dbReference type="NCBI Taxonomy" id="1076179"/>
    <lineage>
        <taxon>unclassified sequences</taxon>
        <taxon>metagenomes</taxon>
        <taxon>ecological metagenomes</taxon>
    </lineage>
</organism>
<reference evidence="1" key="1">
    <citation type="submission" date="2019-08" db="EMBL/GenBank/DDBJ databases">
        <authorList>
            <person name="Kucharzyk K."/>
            <person name="Murdoch R.W."/>
            <person name="Higgins S."/>
            <person name="Loffler F."/>
        </authorList>
    </citation>
    <scope>NUCLEOTIDE SEQUENCE</scope>
</reference>
<sequence>MVWPTELAGKVSVTPSPQVMVIIVEADTFWLMLTTQTLSGAQPTLLPTGGPMSEATGLLSTVAVTV</sequence>
<gene>
    <name evidence="1" type="ORF">SDC9_70392</name>
</gene>
<name>A0A644Y5U4_9ZZZZ</name>
<accession>A0A644Y5U4</accession>
<dbReference type="EMBL" id="VSSQ01004141">
    <property type="protein sequence ID" value="MPM23915.1"/>
    <property type="molecule type" value="Genomic_DNA"/>
</dbReference>
<evidence type="ECO:0000313" key="1">
    <source>
        <dbReference type="EMBL" id="MPM23915.1"/>
    </source>
</evidence>
<dbReference type="AlphaFoldDB" id="A0A644Y5U4"/>
<protein>
    <submittedName>
        <fullName evidence="1">Uncharacterized protein</fullName>
    </submittedName>
</protein>
<comment type="caution">
    <text evidence="1">The sequence shown here is derived from an EMBL/GenBank/DDBJ whole genome shotgun (WGS) entry which is preliminary data.</text>
</comment>